<dbReference type="Proteomes" id="UP000306319">
    <property type="component" value="Unassembled WGS sequence"/>
</dbReference>
<protein>
    <submittedName>
        <fullName evidence="1">Uncharacterized protein</fullName>
    </submittedName>
</protein>
<proteinExistence type="predicted"/>
<evidence type="ECO:0000313" key="1">
    <source>
        <dbReference type="EMBL" id="TGY79064.1"/>
    </source>
</evidence>
<dbReference type="EMBL" id="SRYB01000009">
    <property type="protein sequence ID" value="TGY79064.1"/>
    <property type="molecule type" value="Genomic_DNA"/>
</dbReference>
<name>A0AC61RM14_9BACT</name>
<reference evidence="1" key="1">
    <citation type="submission" date="2019-04" db="EMBL/GenBank/DDBJ databases">
        <title>Microbes associate with the intestines of laboratory mice.</title>
        <authorList>
            <person name="Navarre W."/>
            <person name="Wong E."/>
            <person name="Huang K."/>
            <person name="Tropini C."/>
            <person name="Ng K."/>
            <person name="Yu B."/>
        </authorList>
    </citation>
    <scope>NUCLEOTIDE SEQUENCE</scope>
    <source>
        <strain evidence="1">NM04_E33</strain>
    </source>
</reference>
<accession>A0AC61RM14</accession>
<evidence type="ECO:0000313" key="2">
    <source>
        <dbReference type="Proteomes" id="UP000306319"/>
    </source>
</evidence>
<organism evidence="1 2">
    <name type="scientific">Lepagella muris</name>
    <dbReference type="NCBI Taxonomy" id="3032870"/>
    <lineage>
        <taxon>Bacteria</taxon>
        <taxon>Pseudomonadati</taxon>
        <taxon>Bacteroidota</taxon>
        <taxon>Bacteroidia</taxon>
        <taxon>Bacteroidales</taxon>
        <taxon>Muribaculaceae</taxon>
        <taxon>Lepagella</taxon>
    </lineage>
</organism>
<sequence>MKHTDFYNQYKYLDACTENELKAAVKAHGKEYVFIHTENDDDDDHISEERNNAPIISASTKWMKSYEDFYVTRVVIDNFDCVVVYGFPKDGWSDDEQELTSIAHGQLEYVIDEIPETDEVQDVTIP</sequence>
<gene>
    <name evidence="1" type="ORF">E5331_08345</name>
</gene>
<keyword evidence="2" id="KW-1185">Reference proteome</keyword>
<comment type="caution">
    <text evidence="1">The sequence shown here is derived from an EMBL/GenBank/DDBJ whole genome shotgun (WGS) entry which is preliminary data.</text>
</comment>